<protein>
    <submittedName>
        <fullName evidence="2">Uncharacterized protein</fullName>
    </submittedName>
</protein>
<reference evidence="2 3" key="1">
    <citation type="submission" date="2024-02" db="EMBL/GenBank/DDBJ databases">
        <title>A novel Gemmatimonadota bacterium.</title>
        <authorList>
            <person name="Du Z.-J."/>
            <person name="Ye Y.-Q."/>
        </authorList>
    </citation>
    <scope>NUCLEOTIDE SEQUENCE [LARGE SCALE GENOMIC DNA]</scope>
    <source>
        <strain evidence="2 3">DH-20</strain>
    </source>
</reference>
<keyword evidence="3" id="KW-1185">Reference proteome</keyword>
<proteinExistence type="predicted"/>
<gene>
    <name evidence="2" type="ORF">WI372_00460</name>
</gene>
<evidence type="ECO:0000256" key="1">
    <source>
        <dbReference type="SAM" id="Coils"/>
    </source>
</evidence>
<organism evidence="2 3">
    <name type="scientific">Gaopeijia maritima</name>
    <dbReference type="NCBI Taxonomy" id="3119007"/>
    <lineage>
        <taxon>Bacteria</taxon>
        <taxon>Pseudomonadati</taxon>
        <taxon>Gemmatimonadota</taxon>
        <taxon>Longimicrobiia</taxon>
        <taxon>Gaopeijiales</taxon>
        <taxon>Gaopeijiaceae</taxon>
        <taxon>Gaopeijia</taxon>
    </lineage>
</organism>
<keyword evidence="1" id="KW-0175">Coiled coil</keyword>
<dbReference type="RefSeq" id="WP_405283260.1">
    <property type="nucleotide sequence ID" value="NZ_CP144380.1"/>
</dbReference>
<dbReference type="Proteomes" id="UP001484239">
    <property type="component" value="Unassembled WGS sequence"/>
</dbReference>
<feature type="coiled-coil region" evidence="1">
    <location>
        <begin position="88"/>
        <end position="115"/>
    </location>
</feature>
<comment type="caution">
    <text evidence="2">The sequence shown here is derived from an EMBL/GenBank/DDBJ whole genome shotgun (WGS) entry which is preliminary data.</text>
</comment>
<dbReference type="EMBL" id="JBBHLI010000001">
    <property type="protein sequence ID" value="MEK9499448.1"/>
    <property type="molecule type" value="Genomic_DNA"/>
</dbReference>
<sequence>MKGALRWAAVFVVLAMGLLQWRQREEREQVLALRDSLVEARGAATACSQALAISEAEFQVRDDRVDSLRSIVDTLEALDPRGVPAPRYAEYLATVDAYNDEVARWEADADSLQRAQEGCRGVVERYNQLADSARDHPGLVP</sequence>
<name>A0ABU9E5R1_9BACT</name>
<evidence type="ECO:0000313" key="3">
    <source>
        <dbReference type="Proteomes" id="UP001484239"/>
    </source>
</evidence>
<accession>A0ABU9E5R1</accession>
<evidence type="ECO:0000313" key="2">
    <source>
        <dbReference type="EMBL" id="MEK9499448.1"/>
    </source>
</evidence>